<keyword evidence="1" id="KW-0805">Transcription regulation</keyword>
<dbReference type="GO" id="GO:0008270">
    <property type="term" value="F:zinc ion binding"/>
    <property type="evidence" value="ECO:0007669"/>
    <property type="project" value="InterPro"/>
</dbReference>
<name>A0A9W9FIN6_9EURO</name>
<keyword evidence="3" id="KW-0804">Transcription</keyword>
<dbReference type="Gene3D" id="4.10.240.10">
    <property type="entry name" value="Zn(2)-C6 fungal-type DNA-binding domain"/>
    <property type="match status" value="1"/>
</dbReference>
<keyword evidence="7" id="KW-1185">Reference proteome</keyword>
<evidence type="ECO:0000256" key="2">
    <source>
        <dbReference type="ARBA" id="ARBA00023125"/>
    </source>
</evidence>
<dbReference type="OrthoDB" id="5295362at2759"/>
<dbReference type="InterPro" id="IPR021858">
    <property type="entry name" value="Fun_TF"/>
</dbReference>
<dbReference type="InterPro" id="IPR001138">
    <property type="entry name" value="Zn2Cys6_DnaBD"/>
</dbReference>
<keyword evidence="2" id="KW-0238">DNA-binding</keyword>
<comment type="caution">
    <text evidence="6">The sequence shown here is derived from an EMBL/GenBank/DDBJ whole genome shotgun (WGS) entry which is preliminary data.</text>
</comment>
<evidence type="ECO:0000256" key="4">
    <source>
        <dbReference type="ARBA" id="ARBA00023242"/>
    </source>
</evidence>
<evidence type="ECO:0000313" key="7">
    <source>
        <dbReference type="Proteomes" id="UP001149165"/>
    </source>
</evidence>
<accession>A0A9W9FIN6</accession>
<dbReference type="SMART" id="SM00066">
    <property type="entry name" value="GAL4"/>
    <property type="match status" value="1"/>
</dbReference>
<evidence type="ECO:0000313" key="6">
    <source>
        <dbReference type="EMBL" id="KAJ5100672.1"/>
    </source>
</evidence>
<dbReference type="GO" id="GO:0003677">
    <property type="term" value="F:DNA binding"/>
    <property type="evidence" value="ECO:0007669"/>
    <property type="project" value="UniProtKB-KW"/>
</dbReference>
<dbReference type="PROSITE" id="PS00463">
    <property type="entry name" value="ZN2_CY6_FUNGAL_1"/>
    <property type="match status" value="1"/>
</dbReference>
<organism evidence="6 7">
    <name type="scientific">Penicillium angulare</name>
    <dbReference type="NCBI Taxonomy" id="116970"/>
    <lineage>
        <taxon>Eukaryota</taxon>
        <taxon>Fungi</taxon>
        <taxon>Dikarya</taxon>
        <taxon>Ascomycota</taxon>
        <taxon>Pezizomycotina</taxon>
        <taxon>Eurotiomycetes</taxon>
        <taxon>Eurotiomycetidae</taxon>
        <taxon>Eurotiales</taxon>
        <taxon>Aspergillaceae</taxon>
        <taxon>Penicillium</taxon>
    </lineage>
</organism>
<keyword evidence="4" id="KW-0539">Nucleus</keyword>
<evidence type="ECO:0000256" key="3">
    <source>
        <dbReference type="ARBA" id="ARBA00023163"/>
    </source>
</evidence>
<dbReference type="PANTHER" id="PTHR47784">
    <property type="entry name" value="STEROL UPTAKE CONTROL PROTEIN 2"/>
    <property type="match status" value="1"/>
</dbReference>
<dbReference type="GO" id="GO:0001228">
    <property type="term" value="F:DNA-binding transcription activator activity, RNA polymerase II-specific"/>
    <property type="evidence" value="ECO:0007669"/>
    <property type="project" value="TreeGrafter"/>
</dbReference>
<feature type="domain" description="Zn(2)-C6 fungal-type" evidence="5">
    <location>
        <begin position="13"/>
        <end position="43"/>
    </location>
</feature>
<reference evidence="6" key="1">
    <citation type="submission" date="2022-11" db="EMBL/GenBank/DDBJ databases">
        <authorList>
            <person name="Petersen C."/>
        </authorList>
    </citation>
    <scope>NUCLEOTIDE SEQUENCE</scope>
    <source>
        <strain evidence="6">IBT 30069</strain>
    </source>
</reference>
<dbReference type="EMBL" id="JAPQKH010000004">
    <property type="protein sequence ID" value="KAJ5100672.1"/>
    <property type="molecule type" value="Genomic_DNA"/>
</dbReference>
<proteinExistence type="predicted"/>
<dbReference type="Pfam" id="PF00172">
    <property type="entry name" value="Zn_clus"/>
    <property type="match status" value="1"/>
</dbReference>
<evidence type="ECO:0000259" key="5">
    <source>
        <dbReference type="PROSITE" id="PS50048"/>
    </source>
</evidence>
<reference evidence="6" key="2">
    <citation type="journal article" date="2023" name="IMA Fungus">
        <title>Comparative genomic study of the Penicillium genus elucidates a diverse pangenome and 15 lateral gene transfer events.</title>
        <authorList>
            <person name="Petersen C."/>
            <person name="Sorensen T."/>
            <person name="Nielsen M.R."/>
            <person name="Sondergaard T.E."/>
            <person name="Sorensen J.L."/>
            <person name="Fitzpatrick D.A."/>
            <person name="Frisvad J.C."/>
            <person name="Nielsen K.L."/>
        </authorList>
    </citation>
    <scope>NUCLEOTIDE SEQUENCE</scope>
    <source>
        <strain evidence="6">IBT 30069</strain>
    </source>
</reference>
<gene>
    <name evidence="6" type="ORF">N7456_006724</name>
</gene>
<dbReference type="PANTHER" id="PTHR47784:SF10">
    <property type="entry name" value="TRANSCRIPTION FACTOR, PUTATIVE (AFU_ORTHOLOGUE AFUA_6G14150)-RELATED"/>
    <property type="match status" value="1"/>
</dbReference>
<sequence>MPPLRPHTKSRNGCDRCRERRVKCDESGPPCSNCISRQLDCAYLKVAAARTRVTTTSTTAPKKAVAVAQSNGDNETRPLSLALHVVGSPAPSISQEIDNLELMHKFSTDTYKSLCVSDSEVTIWQITIPRLALKHHYLMDGILALASLHIATTAAEPTEALLYQDRGLQYYNRSLTPFRHAIDNITPQNCDAVFAHSIIMIAISIASPRLTTAKDETSSITENIVVLFELLQGVKKILQAGRPWINLELFTHGEFWKSTTAQLDPDTEAALANLSSLNDEVMVGVYSKWHRINQEVLSFLRHCYTKFAHSPDPSPVMAWLAAVEKDFVDSLRCRQPFSLLILMYWGVLLGELDGKRWWARGSGRALVSELSDALRSGDPRWEGVLTWAEQRLAPSPSHVDEIMV</sequence>
<evidence type="ECO:0000256" key="1">
    <source>
        <dbReference type="ARBA" id="ARBA00023015"/>
    </source>
</evidence>
<dbReference type="AlphaFoldDB" id="A0A9W9FIN6"/>
<dbReference type="CDD" id="cd00067">
    <property type="entry name" value="GAL4"/>
    <property type="match status" value="1"/>
</dbReference>
<dbReference type="InterPro" id="IPR053157">
    <property type="entry name" value="Sterol_Uptake_Regulator"/>
</dbReference>
<dbReference type="Pfam" id="PF11951">
    <property type="entry name" value="Fungal_trans_2"/>
    <property type="match status" value="1"/>
</dbReference>
<dbReference type="Proteomes" id="UP001149165">
    <property type="component" value="Unassembled WGS sequence"/>
</dbReference>
<dbReference type="SUPFAM" id="SSF57701">
    <property type="entry name" value="Zn2/Cys6 DNA-binding domain"/>
    <property type="match status" value="1"/>
</dbReference>
<dbReference type="InterPro" id="IPR036864">
    <property type="entry name" value="Zn2-C6_fun-type_DNA-bd_sf"/>
</dbReference>
<protein>
    <recommendedName>
        <fullName evidence="5">Zn(2)-C6 fungal-type domain-containing protein</fullName>
    </recommendedName>
</protein>
<dbReference type="PROSITE" id="PS50048">
    <property type="entry name" value="ZN2_CY6_FUNGAL_2"/>
    <property type="match status" value="1"/>
</dbReference>